<evidence type="ECO:0000313" key="4">
    <source>
        <dbReference type="EMBL" id="PWU67542.1"/>
    </source>
</evidence>
<keyword evidence="3" id="KW-1133">Transmembrane helix</keyword>
<dbReference type="InterPro" id="IPR003784">
    <property type="entry name" value="BioY"/>
</dbReference>
<feature type="transmembrane region" description="Helical" evidence="3">
    <location>
        <begin position="110"/>
        <end position="130"/>
    </location>
</feature>
<dbReference type="Proteomes" id="UP000245624">
    <property type="component" value="Unassembled WGS sequence"/>
</dbReference>
<reference evidence="4 5" key="1">
    <citation type="submission" date="2018-05" db="EMBL/GenBank/DDBJ databases">
        <title>Genomic analysis of Gracilibacillus dipsosauri DD1 reveals novel features of a salt-tolerant amylase.</title>
        <authorList>
            <person name="Deutch C.E."/>
            <person name="Yang S."/>
        </authorList>
    </citation>
    <scope>NUCLEOTIDE SEQUENCE [LARGE SCALE GENOMIC DNA]</scope>
    <source>
        <strain evidence="4 5">DD1</strain>
    </source>
</reference>
<evidence type="ECO:0000256" key="1">
    <source>
        <dbReference type="ARBA" id="ARBA00010692"/>
    </source>
</evidence>
<dbReference type="Pfam" id="PF02632">
    <property type="entry name" value="BioY"/>
    <property type="match status" value="1"/>
</dbReference>
<dbReference type="Gene3D" id="1.10.1760.20">
    <property type="match status" value="1"/>
</dbReference>
<evidence type="ECO:0000256" key="2">
    <source>
        <dbReference type="PIRNR" id="PIRNR016661"/>
    </source>
</evidence>
<evidence type="ECO:0000313" key="5">
    <source>
        <dbReference type="Proteomes" id="UP000245624"/>
    </source>
</evidence>
<accession>A0A317KVK7</accession>
<dbReference type="PIRSF" id="PIRSF016661">
    <property type="entry name" value="BioY"/>
    <property type="match status" value="1"/>
</dbReference>
<gene>
    <name evidence="4" type="ORF">DLJ74_13840</name>
</gene>
<comment type="subcellular location">
    <subcellularLocation>
        <location evidence="2">Cell membrane</location>
        <topology evidence="2">Multi-pass membrane protein</topology>
    </subcellularLocation>
</comment>
<keyword evidence="5" id="KW-1185">Reference proteome</keyword>
<comment type="caution">
    <text evidence="4">The sequence shown here is derived from an EMBL/GenBank/DDBJ whole genome shotgun (WGS) entry which is preliminary data.</text>
</comment>
<keyword evidence="3" id="KW-0812">Transmembrane</keyword>
<dbReference type="AlphaFoldDB" id="A0A317KVK7"/>
<sequence>MTSTKLTALILASIFSAITAILAQIQFQAFIVPFSGQTLAVGLTATILGSKIGALAMFCYMLLGLIGIPVFAGFESGPHVLIGPTGGYIIGFIATAYITGKILEKTSFNMWMAIIANIVGMCVTLTFGVIQLKFIADLSWHAAIVSGALPFLIVGIIKAILASWIGIVVRRSLENAKLLPVNHSIKKAV</sequence>
<keyword evidence="2" id="KW-0813">Transport</keyword>
<dbReference type="EMBL" id="QGTD01000013">
    <property type="protein sequence ID" value="PWU67542.1"/>
    <property type="molecule type" value="Genomic_DNA"/>
</dbReference>
<keyword evidence="2" id="KW-1003">Cell membrane</keyword>
<dbReference type="RefSeq" id="WP_109984913.1">
    <property type="nucleotide sequence ID" value="NZ_JAJUIE010000012.1"/>
</dbReference>
<protein>
    <recommendedName>
        <fullName evidence="2">Biotin transporter</fullName>
    </recommendedName>
</protein>
<dbReference type="GO" id="GO:0015225">
    <property type="term" value="F:biotin transmembrane transporter activity"/>
    <property type="evidence" value="ECO:0007669"/>
    <property type="project" value="UniProtKB-UniRule"/>
</dbReference>
<keyword evidence="2 3" id="KW-0472">Membrane</keyword>
<comment type="similarity">
    <text evidence="1 2">Belongs to the BioY family.</text>
</comment>
<feature type="transmembrane region" description="Helical" evidence="3">
    <location>
        <begin position="142"/>
        <end position="169"/>
    </location>
</feature>
<dbReference type="PANTHER" id="PTHR34295">
    <property type="entry name" value="BIOTIN TRANSPORTER BIOY"/>
    <property type="match status" value="1"/>
</dbReference>
<dbReference type="GO" id="GO:0005886">
    <property type="term" value="C:plasma membrane"/>
    <property type="evidence" value="ECO:0007669"/>
    <property type="project" value="UniProtKB-SubCell"/>
</dbReference>
<feature type="transmembrane region" description="Helical" evidence="3">
    <location>
        <begin position="55"/>
        <end position="74"/>
    </location>
</feature>
<organism evidence="4 5">
    <name type="scientific">Gracilibacillus dipsosauri</name>
    <dbReference type="NCBI Taxonomy" id="178340"/>
    <lineage>
        <taxon>Bacteria</taxon>
        <taxon>Bacillati</taxon>
        <taxon>Bacillota</taxon>
        <taxon>Bacilli</taxon>
        <taxon>Bacillales</taxon>
        <taxon>Bacillaceae</taxon>
        <taxon>Gracilibacillus</taxon>
    </lineage>
</organism>
<proteinExistence type="inferred from homology"/>
<dbReference type="OrthoDB" id="9803495at2"/>
<name>A0A317KVK7_9BACI</name>
<evidence type="ECO:0000256" key="3">
    <source>
        <dbReference type="SAM" id="Phobius"/>
    </source>
</evidence>
<feature type="transmembrane region" description="Helical" evidence="3">
    <location>
        <begin position="80"/>
        <end position="98"/>
    </location>
</feature>
<dbReference type="PANTHER" id="PTHR34295:SF1">
    <property type="entry name" value="BIOTIN TRANSPORTER BIOY"/>
    <property type="match status" value="1"/>
</dbReference>